<dbReference type="Proteomes" id="UP000755585">
    <property type="component" value="Unassembled WGS sequence"/>
</dbReference>
<dbReference type="EMBL" id="JAGINT010000001">
    <property type="protein sequence ID" value="MBP2350522.1"/>
    <property type="molecule type" value="Genomic_DNA"/>
</dbReference>
<evidence type="ECO:0000313" key="2">
    <source>
        <dbReference type="Proteomes" id="UP000755585"/>
    </source>
</evidence>
<comment type="caution">
    <text evidence="1">The sequence shown here is derived from an EMBL/GenBank/DDBJ whole genome shotgun (WGS) entry which is preliminary data.</text>
</comment>
<dbReference type="InterPro" id="IPR011050">
    <property type="entry name" value="Pectin_lyase_fold/virulence"/>
</dbReference>
<sequence>MTSTRVLTSAATAVPVRSVATVEQLLAAPIAAVSAGSLVKVLGYHAAGDGGGMTVRWDPGSTVPGNGGTVLDPGSAAGRWLQVHDGIGDFRRFGLFGTTEGADDALDAMVNDPAIHRVEAHTDLRFARRHTYFRSDLELDFGGRTVVTKGIERNTHDNPFGAVLYFRGNRAATSVTVTLAAPLAELGDVFEVADSAAFGVGTWWAVESDVVPGGGQYERELQKLLQVTEVVDATHVRFNYQNGWAFAAGRKLTYTKVEPVEQVHVRNLVFIGADAGVKDPYVDGSGGPDEFEYTGSHPVAFEYAVHCDVSGIHATGTWWPVIMRRWCTYFRTTQCSLKNPPTVFYGGAGYLTQQIYCLYGHIADCLSSNARHLNDLTASAHCLVENCHGDGDDAGGNPFTTHGQYEHDLTFVGNSGLMDIANSGSLWGTSAKRITIRKHRMSWFVALTKITDLTLEDVHVTARSTFDPGGTFQVNADGLQVRGCTGVTLNIGRRSTRSNRPNLISDCSFSSPAGTTIGQTPIDVPLTFRRCTFTGVDGWVFNSSGSVHFEDCTVTGTPTGAPVTFKNADIVVTGGRWTDVGLQLTAVRDQRLHVGGGVRFSGTNRVKALLSRQAGPGIVTWELGGYSSTVPGSDTAHLLIDAGGNHYRCTGTTFEGGRIVLTAAAFADSSYALHTRNVETAVTRDVPAGSDRLSVGDNLTF</sequence>
<organism evidence="1 2">
    <name type="scientific">Kribbella aluminosa</name>
    <dbReference type="NCBI Taxonomy" id="416017"/>
    <lineage>
        <taxon>Bacteria</taxon>
        <taxon>Bacillati</taxon>
        <taxon>Actinomycetota</taxon>
        <taxon>Actinomycetes</taxon>
        <taxon>Propionibacteriales</taxon>
        <taxon>Kribbellaceae</taxon>
        <taxon>Kribbella</taxon>
    </lineage>
</organism>
<gene>
    <name evidence="1" type="ORF">JOF29_001605</name>
</gene>
<evidence type="ECO:0008006" key="3">
    <source>
        <dbReference type="Google" id="ProtNLM"/>
    </source>
</evidence>
<accession>A0ABS4UFU8</accession>
<proteinExistence type="predicted"/>
<dbReference type="SUPFAM" id="SSF51126">
    <property type="entry name" value="Pectin lyase-like"/>
    <property type="match status" value="1"/>
</dbReference>
<protein>
    <recommendedName>
        <fullName evidence="3">Peptidase C14</fullName>
    </recommendedName>
</protein>
<keyword evidence="2" id="KW-1185">Reference proteome</keyword>
<dbReference type="RefSeq" id="WP_209693566.1">
    <property type="nucleotide sequence ID" value="NZ_BAAAVU010000011.1"/>
</dbReference>
<evidence type="ECO:0000313" key="1">
    <source>
        <dbReference type="EMBL" id="MBP2350522.1"/>
    </source>
</evidence>
<reference evidence="1 2" key="1">
    <citation type="submission" date="2021-03" db="EMBL/GenBank/DDBJ databases">
        <title>Sequencing the genomes of 1000 actinobacteria strains.</title>
        <authorList>
            <person name="Klenk H.-P."/>
        </authorList>
    </citation>
    <scope>NUCLEOTIDE SEQUENCE [LARGE SCALE GENOMIC DNA]</scope>
    <source>
        <strain evidence="1 2">DSM 18824</strain>
    </source>
</reference>
<name>A0ABS4UFU8_9ACTN</name>